<comment type="caution">
    <text evidence="1">The sequence shown here is derived from an EMBL/GenBank/DDBJ whole genome shotgun (WGS) entry which is preliminary data.</text>
</comment>
<evidence type="ECO:0000313" key="2">
    <source>
        <dbReference type="Proteomes" id="UP000676853"/>
    </source>
</evidence>
<sequence>MNRTLIAVTTCAAAVGLLTGCGGGDKSSTATPATSSSAEVTLKVASTSAPATASAQSYGSPTILVADLAARGVSCLGLKTTSTRAAEQVAECQVLDEDRFFDVSVYVYPSVAKGAESFSTWRSWTAAGQSVDDVTGGANWVVKCSPGAPVRPNEVCQRIQKALGGTYAPRQ</sequence>
<dbReference type="RefSeq" id="WP_212554969.1">
    <property type="nucleotide sequence ID" value="NZ_JAGXOE010000077.1"/>
</dbReference>
<evidence type="ECO:0000313" key="1">
    <source>
        <dbReference type="EMBL" id="MBS4103707.1"/>
    </source>
</evidence>
<dbReference type="PROSITE" id="PS51257">
    <property type="entry name" value="PROKAR_LIPOPROTEIN"/>
    <property type="match status" value="1"/>
</dbReference>
<organism evidence="1 2">
    <name type="scientific">Tsukamurella paurometabola</name>
    <name type="common">Corynebacterium paurometabolum</name>
    <dbReference type="NCBI Taxonomy" id="2061"/>
    <lineage>
        <taxon>Bacteria</taxon>
        <taxon>Bacillati</taxon>
        <taxon>Actinomycetota</taxon>
        <taxon>Actinomycetes</taxon>
        <taxon>Mycobacteriales</taxon>
        <taxon>Tsukamurellaceae</taxon>
        <taxon>Tsukamurella</taxon>
    </lineage>
</organism>
<keyword evidence="2" id="KW-1185">Reference proteome</keyword>
<accession>A0ABS5NIL2</accession>
<dbReference type="Proteomes" id="UP000676853">
    <property type="component" value="Unassembled WGS sequence"/>
</dbReference>
<evidence type="ECO:0008006" key="3">
    <source>
        <dbReference type="Google" id="ProtNLM"/>
    </source>
</evidence>
<reference evidence="1 2" key="1">
    <citation type="submission" date="2021-04" db="EMBL/GenBank/DDBJ databases">
        <title>Whole genome sequence analysis of a thiophenic sulfur metabolizing bacteria.</title>
        <authorList>
            <person name="Akhtar N."/>
            <person name="Akram J."/>
            <person name="Aslam A."/>
        </authorList>
    </citation>
    <scope>NUCLEOTIDE SEQUENCE [LARGE SCALE GENOMIC DNA]</scope>
    <source>
        <strain evidence="1 2">3OW</strain>
    </source>
</reference>
<protein>
    <recommendedName>
        <fullName evidence="3">Lipoprotein</fullName>
    </recommendedName>
</protein>
<dbReference type="EMBL" id="JAGXOE010000077">
    <property type="protein sequence ID" value="MBS4103707.1"/>
    <property type="molecule type" value="Genomic_DNA"/>
</dbReference>
<gene>
    <name evidence="1" type="ORF">KFZ73_20980</name>
</gene>
<name>A0ABS5NIL2_TSUPA</name>
<proteinExistence type="predicted"/>